<dbReference type="CDD" id="cd07324">
    <property type="entry name" value="M48C_Oma1-like"/>
    <property type="match status" value="1"/>
</dbReference>
<dbReference type="GO" id="GO:0051603">
    <property type="term" value="P:proteolysis involved in protein catabolic process"/>
    <property type="evidence" value="ECO:0007669"/>
    <property type="project" value="TreeGrafter"/>
</dbReference>
<keyword evidence="4 6" id="KW-0862">Zinc</keyword>
<dbReference type="Pfam" id="PF01435">
    <property type="entry name" value="Peptidase_M48"/>
    <property type="match status" value="1"/>
</dbReference>
<evidence type="ECO:0000256" key="4">
    <source>
        <dbReference type="ARBA" id="ARBA00022833"/>
    </source>
</evidence>
<dbReference type="PANTHER" id="PTHR22726:SF1">
    <property type="entry name" value="METALLOENDOPEPTIDASE OMA1, MITOCHONDRIAL"/>
    <property type="match status" value="1"/>
</dbReference>
<keyword evidence="10" id="KW-1185">Reference proteome</keyword>
<protein>
    <submittedName>
        <fullName evidence="9">Peptidase M48 Ste24p</fullName>
    </submittedName>
</protein>
<evidence type="ECO:0000259" key="8">
    <source>
        <dbReference type="Pfam" id="PF01435"/>
    </source>
</evidence>
<dbReference type="InterPro" id="IPR001915">
    <property type="entry name" value="Peptidase_M48"/>
</dbReference>
<dbReference type="RefSeq" id="WP_013846538.1">
    <property type="nucleotide sequence ID" value="NC_015593.1"/>
</dbReference>
<evidence type="ECO:0000256" key="3">
    <source>
        <dbReference type="ARBA" id="ARBA00022801"/>
    </source>
</evidence>
<evidence type="ECO:0000313" key="10">
    <source>
        <dbReference type="Proteomes" id="UP000007150"/>
    </source>
</evidence>
<dbReference type="STRING" id="690566.Sphch_0577"/>
<evidence type="ECO:0000256" key="7">
    <source>
        <dbReference type="SAM" id="SignalP"/>
    </source>
</evidence>
<dbReference type="SUPFAM" id="SSF48452">
    <property type="entry name" value="TPR-like"/>
    <property type="match status" value="1"/>
</dbReference>
<keyword evidence="7" id="KW-0732">Signal</keyword>
<dbReference type="AlphaFoldDB" id="F6EXZ0"/>
<dbReference type="EMBL" id="CP002798">
    <property type="protein sequence ID" value="AEG48272.1"/>
    <property type="molecule type" value="Genomic_DNA"/>
</dbReference>
<reference evidence="9 10" key="1">
    <citation type="submission" date="2011-05" db="EMBL/GenBank/DDBJ databases">
        <title>Complete sequence of chromosome 1 of Sphingobium chlorophenolicum L-1.</title>
        <authorList>
            <consortium name="US DOE Joint Genome Institute"/>
            <person name="Lucas S."/>
            <person name="Han J."/>
            <person name="Lapidus A."/>
            <person name="Cheng J.-F."/>
            <person name="Goodwin L."/>
            <person name="Pitluck S."/>
            <person name="Peters L."/>
            <person name="Daligault H."/>
            <person name="Han C."/>
            <person name="Tapia R."/>
            <person name="Land M."/>
            <person name="Hauser L."/>
            <person name="Kyrpides N."/>
            <person name="Ivanova N."/>
            <person name="Pagani I."/>
            <person name="Turner P."/>
            <person name="Copley S."/>
            <person name="Woyke T."/>
        </authorList>
    </citation>
    <scope>NUCLEOTIDE SEQUENCE [LARGE SCALE GENOMIC DNA]</scope>
    <source>
        <strain evidence="9 10">L-1</strain>
    </source>
</reference>
<dbReference type="HOGENOM" id="CLU_703651_0_0_5"/>
<dbReference type="GO" id="GO:0004222">
    <property type="term" value="F:metalloendopeptidase activity"/>
    <property type="evidence" value="ECO:0007669"/>
    <property type="project" value="InterPro"/>
</dbReference>
<evidence type="ECO:0000256" key="2">
    <source>
        <dbReference type="ARBA" id="ARBA00022723"/>
    </source>
</evidence>
<comment type="similarity">
    <text evidence="6">Belongs to the peptidase M48 family.</text>
</comment>
<dbReference type="InterPro" id="IPR011990">
    <property type="entry name" value="TPR-like_helical_dom_sf"/>
</dbReference>
<keyword evidence="3 6" id="KW-0378">Hydrolase</keyword>
<feature type="domain" description="Peptidase M48" evidence="8">
    <location>
        <begin position="79"/>
        <end position="260"/>
    </location>
</feature>
<dbReference type="Gene3D" id="1.25.40.10">
    <property type="entry name" value="Tetratricopeptide repeat domain"/>
    <property type="match status" value="1"/>
</dbReference>
<dbReference type="InterPro" id="IPR051156">
    <property type="entry name" value="Mito/Outer_Membr_Metalloprot"/>
</dbReference>
<proteinExistence type="inferred from homology"/>
<evidence type="ECO:0000256" key="5">
    <source>
        <dbReference type="ARBA" id="ARBA00023049"/>
    </source>
</evidence>
<dbReference type="PANTHER" id="PTHR22726">
    <property type="entry name" value="METALLOENDOPEPTIDASE OMA1"/>
    <property type="match status" value="1"/>
</dbReference>
<evidence type="ECO:0000256" key="1">
    <source>
        <dbReference type="ARBA" id="ARBA00022670"/>
    </source>
</evidence>
<dbReference type="Gene3D" id="3.30.2010.10">
    <property type="entry name" value="Metalloproteases ('zincins'), catalytic domain"/>
    <property type="match status" value="1"/>
</dbReference>
<name>F6EXZ0_SPHCR</name>
<evidence type="ECO:0000313" key="9">
    <source>
        <dbReference type="EMBL" id="AEG48272.1"/>
    </source>
</evidence>
<dbReference type="GO" id="GO:0046872">
    <property type="term" value="F:metal ion binding"/>
    <property type="evidence" value="ECO:0007669"/>
    <property type="project" value="UniProtKB-KW"/>
</dbReference>
<feature type="chain" id="PRO_5003333892" evidence="7">
    <location>
        <begin position="28"/>
        <end position="397"/>
    </location>
</feature>
<keyword evidence="2" id="KW-0479">Metal-binding</keyword>
<dbReference type="GO" id="GO:0016020">
    <property type="term" value="C:membrane"/>
    <property type="evidence" value="ECO:0007669"/>
    <property type="project" value="TreeGrafter"/>
</dbReference>
<evidence type="ECO:0000256" key="6">
    <source>
        <dbReference type="RuleBase" id="RU003983"/>
    </source>
</evidence>
<feature type="signal peptide" evidence="7">
    <location>
        <begin position="1"/>
        <end position="27"/>
    </location>
</feature>
<keyword evidence="5 6" id="KW-0482">Metalloprotease</keyword>
<gene>
    <name evidence="9" type="ORF">Sphch_0577</name>
</gene>
<dbReference type="Proteomes" id="UP000007150">
    <property type="component" value="Chromosome 1"/>
</dbReference>
<organism evidence="9 10">
    <name type="scientific">Sphingobium chlorophenolicum L-1</name>
    <dbReference type="NCBI Taxonomy" id="690566"/>
    <lineage>
        <taxon>Bacteria</taxon>
        <taxon>Pseudomonadati</taxon>
        <taxon>Pseudomonadota</taxon>
        <taxon>Alphaproteobacteria</taxon>
        <taxon>Sphingomonadales</taxon>
        <taxon>Sphingomonadaceae</taxon>
        <taxon>Sphingobium</taxon>
    </lineage>
</organism>
<dbReference type="KEGG" id="sch:Sphch_0577"/>
<sequence length="397" mass="43771" precursor="true">MRALLRGIPLVALALALFLVLPVSASAAPAPTTIPAPADLPPYSPAYQPQGTDERGLWMWADEDERELRDSKFVINDPALQSYVASVLCRAVGQDRCRGVRIYLVRVAAFNANMSPNGTMQVWSGLLLRVRSEAELAAILGHEFAHFELRHSLAGFRKARTMTDIAAWMAFLGQYGATAQQAAIGSIYQFSREQEKQADLLSLKYAIQSPFSAQAAAHVWQRLMDEADATALGRKQRSRRYDRVAFFSTHPTPLDRATYLADLSADAAAKPEGAESYSAALAKWLPEFLSDQLKLNDFGGTEYLLSSLAGEHWTAPLLFARAELYRQRGNPRDLVAAADFYRSALAADPEMAEGWRGLGLCLMRDRQQAEGAAALKNYIRLRPQAADISMLQTMTGE</sequence>
<accession>F6EXZ0</accession>
<keyword evidence="1 6" id="KW-0645">Protease</keyword>
<comment type="cofactor">
    <cofactor evidence="6">
        <name>Zn(2+)</name>
        <dbReference type="ChEBI" id="CHEBI:29105"/>
    </cofactor>
    <text evidence="6">Binds 1 zinc ion per subunit.</text>
</comment>